<protein>
    <submittedName>
        <fullName evidence="1">Uncharacterized protein</fullName>
    </submittedName>
</protein>
<sequence>MPDYIIIQPITIHYFNCIKSLAQYPVPVKIFFRFVNYFSRF</sequence>
<comment type="caution">
    <text evidence="1">The sequence shown here is derived from an EMBL/GenBank/DDBJ whole genome shotgun (WGS) entry which is preliminary data.</text>
</comment>
<reference evidence="1" key="1">
    <citation type="submission" date="2009-02" db="EMBL/GenBank/DDBJ databases">
        <authorList>
            <person name="Fulton L."/>
            <person name="Clifton S."/>
            <person name="Fulton B."/>
            <person name="Xu J."/>
            <person name="Minx P."/>
            <person name="Pepin K.H."/>
            <person name="Johnson M."/>
            <person name="Bhonagiri V."/>
            <person name="Nash W.E."/>
            <person name="Mardis E.R."/>
            <person name="Wilson R.K."/>
        </authorList>
    </citation>
    <scope>NUCLEOTIDE SEQUENCE [LARGE SCALE GENOMIC DNA]</scope>
    <source>
        <strain evidence="1">DSM 15053</strain>
    </source>
</reference>
<evidence type="ECO:0000313" key="2">
    <source>
        <dbReference type="Proteomes" id="UP000004893"/>
    </source>
</evidence>
<evidence type="ECO:0000313" key="1">
    <source>
        <dbReference type="EMBL" id="EEG73332.1"/>
    </source>
</evidence>
<accession>C0C3F7</accession>
<proteinExistence type="predicted"/>
<dbReference type="Proteomes" id="UP000004893">
    <property type="component" value="Unassembled WGS sequence"/>
</dbReference>
<dbReference type="EMBL" id="ABYI02000028">
    <property type="protein sequence ID" value="EEG73332.1"/>
    <property type="molecule type" value="Genomic_DNA"/>
</dbReference>
<reference evidence="1" key="2">
    <citation type="submission" date="2013-06" db="EMBL/GenBank/DDBJ databases">
        <title>Draft genome sequence of Clostridium hylemonae (DSM 15053).</title>
        <authorList>
            <person name="Sudarsanam P."/>
            <person name="Ley R."/>
            <person name="Guruge J."/>
            <person name="Turnbaugh P.J."/>
            <person name="Mahowald M."/>
            <person name="Liep D."/>
            <person name="Gordon J."/>
        </authorList>
    </citation>
    <scope>NUCLEOTIDE SEQUENCE</scope>
    <source>
        <strain evidence="1">DSM 15053</strain>
    </source>
</reference>
<organism evidence="1 2">
    <name type="scientific">[Clostridium] hylemonae DSM 15053</name>
    <dbReference type="NCBI Taxonomy" id="553973"/>
    <lineage>
        <taxon>Bacteria</taxon>
        <taxon>Bacillati</taxon>
        <taxon>Bacillota</taxon>
        <taxon>Clostridia</taxon>
        <taxon>Lachnospirales</taxon>
        <taxon>Lachnospiraceae</taxon>
    </lineage>
</organism>
<gene>
    <name evidence="1" type="ORF">CLOHYLEM_06618</name>
</gene>
<name>C0C3F7_9FIRM</name>
<dbReference type="AlphaFoldDB" id="C0C3F7"/>
<dbReference type="HOGENOM" id="CLU_3268035_0_0_9"/>
<keyword evidence="2" id="KW-1185">Reference proteome</keyword>